<dbReference type="GO" id="GO:0003677">
    <property type="term" value="F:DNA binding"/>
    <property type="evidence" value="ECO:0007669"/>
    <property type="project" value="UniProtKB-KW"/>
</dbReference>
<dbReference type="InterPro" id="IPR050090">
    <property type="entry name" value="Tyrosine_recombinase_XerCD"/>
</dbReference>
<evidence type="ECO:0000256" key="1">
    <source>
        <dbReference type="ARBA" id="ARBA00008857"/>
    </source>
</evidence>
<dbReference type="PANTHER" id="PTHR30349:SF41">
    <property type="entry name" value="INTEGRASE_RECOMBINASE PROTEIN MJ0367-RELATED"/>
    <property type="match status" value="1"/>
</dbReference>
<name>A0A7G8P6S5_9MYCO</name>
<dbReference type="GO" id="GO:0006310">
    <property type="term" value="P:DNA recombination"/>
    <property type="evidence" value="ECO:0007669"/>
    <property type="project" value="UniProtKB-KW"/>
</dbReference>
<comment type="similarity">
    <text evidence="1">Belongs to the 'phage' integrase family.</text>
</comment>
<geneLocation type="plasmid" evidence="6 7">
    <name>unnamed2</name>
</geneLocation>
<feature type="domain" description="Tyr recombinase" evidence="5">
    <location>
        <begin position="162"/>
        <end position="381"/>
    </location>
</feature>
<dbReference type="PROSITE" id="PS51898">
    <property type="entry name" value="TYR_RECOMBINASE"/>
    <property type="match status" value="1"/>
</dbReference>
<dbReference type="InterPro" id="IPR011010">
    <property type="entry name" value="DNA_brk_join_enz"/>
</dbReference>
<reference evidence="6 7" key="1">
    <citation type="submission" date="2020-07" db="EMBL/GenBank/DDBJ databases">
        <title>Draft genome sequence of four isobutane-metabolizing strains capable of cometabolically degrading diverse ether contaminants.</title>
        <authorList>
            <person name="Chen W."/>
            <person name="Faulkner N."/>
            <person name="Smith C."/>
            <person name="Hyman M."/>
        </authorList>
    </citation>
    <scope>NUCLEOTIDE SEQUENCE [LARGE SCALE GENOMIC DNA]</scope>
    <source>
        <strain evidence="6 7">2A</strain>
        <plasmid evidence="6 7">unnamed2</plasmid>
    </source>
</reference>
<keyword evidence="2" id="KW-0238">DNA-binding</keyword>
<dbReference type="Gene3D" id="1.10.443.10">
    <property type="entry name" value="Intergrase catalytic core"/>
    <property type="match status" value="1"/>
</dbReference>
<evidence type="ECO:0000313" key="6">
    <source>
        <dbReference type="EMBL" id="QNJ90041.1"/>
    </source>
</evidence>
<protein>
    <submittedName>
        <fullName evidence="6">Tyrosine-type recombinase/integrase</fullName>
    </submittedName>
</protein>
<proteinExistence type="inferred from homology"/>
<evidence type="ECO:0000256" key="4">
    <source>
        <dbReference type="SAM" id="MobiDB-lite"/>
    </source>
</evidence>
<dbReference type="PANTHER" id="PTHR30349">
    <property type="entry name" value="PHAGE INTEGRASE-RELATED"/>
    <property type="match status" value="1"/>
</dbReference>
<dbReference type="EMBL" id="CP059893">
    <property type="protein sequence ID" value="QNJ90041.1"/>
    <property type="molecule type" value="Genomic_DNA"/>
</dbReference>
<dbReference type="AlphaFoldDB" id="A0A7G8P6S5"/>
<dbReference type="GO" id="GO:0015074">
    <property type="term" value="P:DNA integration"/>
    <property type="evidence" value="ECO:0007669"/>
    <property type="project" value="InterPro"/>
</dbReference>
<organism evidence="6 7">
    <name type="scientific">Mycolicibacterium fluoranthenivorans</name>
    <dbReference type="NCBI Taxonomy" id="258505"/>
    <lineage>
        <taxon>Bacteria</taxon>
        <taxon>Bacillati</taxon>
        <taxon>Actinomycetota</taxon>
        <taxon>Actinomycetes</taxon>
        <taxon>Mycobacteriales</taxon>
        <taxon>Mycobacteriaceae</taxon>
        <taxon>Mycolicibacterium</taxon>
    </lineage>
</organism>
<evidence type="ECO:0000313" key="7">
    <source>
        <dbReference type="Proteomes" id="UP000515498"/>
    </source>
</evidence>
<feature type="region of interest" description="Disordered" evidence="4">
    <location>
        <begin position="142"/>
        <end position="163"/>
    </location>
</feature>
<gene>
    <name evidence="6" type="ORF">HZU40_00605</name>
</gene>
<keyword evidence="6" id="KW-0614">Plasmid</keyword>
<dbReference type="SUPFAM" id="SSF56349">
    <property type="entry name" value="DNA breaking-rejoining enzymes"/>
    <property type="match status" value="1"/>
</dbReference>
<accession>A0A7G8P6S5</accession>
<dbReference type="Pfam" id="PF00589">
    <property type="entry name" value="Phage_integrase"/>
    <property type="match status" value="1"/>
</dbReference>
<dbReference type="Proteomes" id="UP000515498">
    <property type="component" value="Plasmid unnamed2"/>
</dbReference>
<dbReference type="KEGG" id="mflu:HZU40_00605"/>
<keyword evidence="3" id="KW-0233">DNA recombination</keyword>
<evidence type="ECO:0000256" key="3">
    <source>
        <dbReference type="ARBA" id="ARBA00023172"/>
    </source>
</evidence>
<dbReference type="InterPro" id="IPR002104">
    <property type="entry name" value="Integrase_catalytic"/>
</dbReference>
<dbReference type="InterPro" id="IPR013762">
    <property type="entry name" value="Integrase-like_cat_sf"/>
</dbReference>
<evidence type="ECO:0000256" key="2">
    <source>
        <dbReference type="ARBA" id="ARBA00023125"/>
    </source>
</evidence>
<sequence>MDTARFSVRKVRHTDGALSYWIFTPGAEVHRPSLNVLKRYGTSSQQTYAYSLVDHLNWAHANGKTPDSLTLEDLQRYMNGVTGEAGGVYGIAWRDPDQKPLGASAAGNVATIVKAYYVSLSASEKVNSDLVSALTSGGAVRRGVRSRSAGEANPLAPTKSSRRPRFLPDEVVEALFQPDVLTTARDVMIVTWLHDGGLRVGGLCGLRFCDLHLVRHHPCGQRADPHIHIIGRDDNPNGARAKTYAAPRDNLSSDGYVVDGIIRAVSPDMISTFHAYLLDEYHPVQHLVDHELVLIHGQGPTPGAAMTTAAVRKMLRRACDRAGLSVRVTPHAFRHKAAAAFYAASDFNAEMVAQEFGWANPEMVTDLYGKSANRHALKYLREAWEATARPPSEPYLALCEDELTEEEVR</sequence>
<evidence type="ECO:0000259" key="5">
    <source>
        <dbReference type="PROSITE" id="PS51898"/>
    </source>
</evidence>